<keyword evidence="1" id="KW-0175">Coiled coil</keyword>
<dbReference type="AlphaFoldDB" id="A0A0S2HXK7"/>
<dbReference type="STRING" id="1307839.L21SP5_01124"/>
<keyword evidence="4" id="KW-1185">Reference proteome</keyword>
<evidence type="ECO:0000256" key="1">
    <source>
        <dbReference type="SAM" id="Coils"/>
    </source>
</evidence>
<dbReference type="OrthoDB" id="5422202at2"/>
<organism evidence="3 4">
    <name type="scientific">Salinivirga cyanobacteriivorans</name>
    <dbReference type="NCBI Taxonomy" id="1307839"/>
    <lineage>
        <taxon>Bacteria</taxon>
        <taxon>Pseudomonadati</taxon>
        <taxon>Bacteroidota</taxon>
        <taxon>Bacteroidia</taxon>
        <taxon>Bacteroidales</taxon>
        <taxon>Salinivirgaceae</taxon>
        <taxon>Salinivirga</taxon>
    </lineage>
</organism>
<gene>
    <name evidence="3" type="ORF">L21SP5_01124</name>
</gene>
<feature type="region of interest" description="Disordered" evidence="2">
    <location>
        <begin position="1"/>
        <end position="145"/>
    </location>
</feature>
<accession>A0A0S2HXK7</accession>
<proteinExistence type="predicted"/>
<dbReference type="Pfam" id="PF03993">
    <property type="entry name" value="DUF349"/>
    <property type="match status" value="5"/>
</dbReference>
<evidence type="ECO:0000313" key="4">
    <source>
        <dbReference type="Proteomes" id="UP000064893"/>
    </source>
</evidence>
<evidence type="ECO:0000313" key="3">
    <source>
        <dbReference type="EMBL" id="ALO14783.1"/>
    </source>
</evidence>
<dbReference type="RefSeq" id="WP_057952299.1">
    <property type="nucleotide sequence ID" value="NZ_CP013118.1"/>
</dbReference>
<evidence type="ECO:0008006" key="5">
    <source>
        <dbReference type="Google" id="ProtNLM"/>
    </source>
</evidence>
<dbReference type="InterPro" id="IPR007139">
    <property type="entry name" value="DUF349"/>
</dbReference>
<dbReference type="Proteomes" id="UP000064893">
    <property type="component" value="Chromosome"/>
</dbReference>
<feature type="compositionally biased region" description="Basic and acidic residues" evidence="2">
    <location>
        <begin position="91"/>
        <end position="111"/>
    </location>
</feature>
<reference evidence="3 4" key="1">
    <citation type="submission" date="2015-11" db="EMBL/GenBank/DDBJ databases">
        <title>Description and complete genome sequence of a novel strain predominating in hypersaline microbial mats and representing a new family of the Bacteriodetes phylum.</title>
        <authorList>
            <person name="Spring S."/>
            <person name="Bunk B."/>
            <person name="Sproer C."/>
            <person name="Klenk H.-P."/>
        </authorList>
    </citation>
    <scope>NUCLEOTIDE SEQUENCE [LARGE SCALE GENOMIC DNA]</scope>
    <source>
        <strain evidence="3 4">L21-Spi-D4</strain>
    </source>
</reference>
<feature type="compositionally biased region" description="Basic and acidic residues" evidence="2">
    <location>
        <begin position="16"/>
        <end position="28"/>
    </location>
</feature>
<protein>
    <recommendedName>
        <fullName evidence="5">DUF349 domain-containing protein</fullName>
    </recommendedName>
</protein>
<feature type="compositionally biased region" description="Polar residues" evidence="2">
    <location>
        <begin position="1"/>
        <end position="15"/>
    </location>
</feature>
<feature type="coiled-coil region" evidence="1">
    <location>
        <begin position="616"/>
        <end position="708"/>
    </location>
</feature>
<name>A0A0S2HXK7_9BACT</name>
<sequence>MNTNEFNEKPQTPENDNSHASEPEKQGSDENLTDSPSSPVEGSEKSSSDEAQSPATDQVKDSEDKEVKKETSEEEVSQETKSVSGNESSVDADKEEKQEKQEETTDTKEEQVAGSFSEQDELLPPAQSPYEDEDEGDYSDYGALSKDQLTSELERLLNEFEIQKIRKRVEAIKSQFYKKHQRDLAKQKEEFVAEGGTEKDFQPAPDTVNDNFNNLMQLYKDKRAAYLDKIEKDKEDNLAARFEVIESIKNLINKEESLNKTFQEFRALQDRWREIGKVPQSEVKGIWEKYHFAVEQFYDYVKINKELRDLDLRKNLDAKVELCEKAEQLLLEDSVVKAFKILQEYHQQWREIGPVPREKKEEIWERFKEATVKINKHHQEFFEGLKKDQQKNLKSKEALCKKVEEINKLNLVKPKKWEEKSKEIIEIQKLWKTIGFAPKKYNNEIYQRFKTACDKFFDAKRAYFAQKHAEEQENLEKKTELCLQAEAMKDSTDWKKTTGEFIQLQKIWKQTGPVPRKNSEALWKRFRAACDHFFEAKKDFFSNIDKRQDDNLDAKNQLIEKVKQFELSGDDEADLKTLSDFQKEWSEIGFVPFDKKDEVQKEFRQAINKHFDSMKIEDEKRNLMNFRNKIENWLDNARLKKKITPERNKIINKIKDLENEITLYENNIGFFNDSKSSNALVDEIQEKIERAKKRISLLRKKLDILDELDD</sequence>
<dbReference type="KEGG" id="blq:L21SP5_01124"/>
<evidence type="ECO:0000256" key="2">
    <source>
        <dbReference type="SAM" id="MobiDB-lite"/>
    </source>
</evidence>
<dbReference type="EMBL" id="CP013118">
    <property type="protein sequence ID" value="ALO14783.1"/>
    <property type="molecule type" value="Genomic_DNA"/>
</dbReference>
<dbReference type="PATRIC" id="fig|1307839.3.peg.1208"/>
<feature type="compositionally biased region" description="Basic and acidic residues" evidence="2">
    <location>
        <begin position="58"/>
        <end position="71"/>
    </location>
</feature>